<evidence type="ECO:0000313" key="5">
    <source>
        <dbReference type="Proteomes" id="UP000836841"/>
    </source>
</evidence>
<dbReference type="PANTHER" id="PTHR23201">
    <property type="entry name" value="EXTENSIN, PROLINE-RICH PROTEIN"/>
    <property type="match status" value="1"/>
</dbReference>
<comment type="similarity">
    <text evidence="1">Belongs to the GASA family.</text>
</comment>
<dbReference type="GO" id="GO:0009740">
    <property type="term" value="P:gibberellic acid mediated signaling pathway"/>
    <property type="evidence" value="ECO:0007669"/>
    <property type="project" value="UniProtKB-KW"/>
</dbReference>
<keyword evidence="5" id="KW-1185">Reference proteome</keyword>
<organism evidence="4 5">
    <name type="scientific">Thlaspi arvense</name>
    <name type="common">Field penny-cress</name>
    <dbReference type="NCBI Taxonomy" id="13288"/>
    <lineage>
        <taxon>Eukaryota</taxon>
        <taxon>Viridiplantae</taxon>
        <taxon>Streptophyta</taxon>
        <taxon>Embryophyta</taxon>
        <taxon>Tracheophyta</taxon>
        <taxon>Spermatophyta</taxon>
        <taxon>Magnoliopsida</taxon>
        <taxon>eudicotyledons</taxon>
        <taxon>Gunneridae</taxon>
        <taxon>Pentapetalae</taxon>
        <taxon>rosids</taxon>
        <taxon>malvids</taxon>
        <taxon>Brassicales</taxon>
        <taxon>Brassicaceae</taxon>
        <taxon>Thlaspideae</taxon>
        <taxon>Thlaspi</taxon>
    </lineage>
</organism>
<feature type="chain" id="PRO_5043415051" evidence="3">
    <location>
        <begin position="24"/>
        <end position="121"/>
    </location>
</feature>
<dbReference type="Proteomes" id="UP000836841">
    <property type="component" value="Chromosome 1"/>
</dbReference>
<accession>A0AAU9R7L9</accession>
<name>A0AAU9R7L9_THLAR</name>
<reference evidence="4 5" key="1">
    <citation type="submission" date="2022-03" db="EMBL/GenBank/DDBJ databases">
        <authorList>
            <person name="Nunn A."/>
            <person name="Chopra R."/>
            <person name="Nunn A."/>
            <person name="Contreras Garrido A."/>
        </authorList>
    </citation>
    <scope>NUCLEOTIDE SEQUENCE [LARGE SCALE GENOMIC DNA]</scope>
</reference>
<dbReference type="InterPro" id="IPR003854">
    <property type="entry name" value="GASA"/>
</dbReference>
<dbReference type="PANTHER" id="PTHR23201:SF154">
    <property type="entry name" value="GIBBERELLIN-REGULATED PROTEIN 9"/>
    <property type="match status" value="1"/>
</dbReference>
<proteinExistence type="inferred from homology"/>
<protein>
    <submittedName>
        <fullName evidence="4">Uncharacterized protein</fullName>
    </submittedName>
</protein>
<gene>
    <name evidence="4" type="ORF">TAV2_LOCUS3788</name>
</gene>
<evidence type="ECO:0000256" key="1">
    <source>
        <dbReference type="ARBA" id="ARBA00010582"/>
    </source>
</evidence>
<keyword evidence="3" id="KW-0732">Signal</keyword>
<evidence type="ECO:0000256" key="3">
    <source>
        <dbReference type="SAM" id="SignalP"/>
    </source>
</evidence>
<keyword evidence="2" id="KW-0939">Gibberellin signaling pathway</keyword>
<dbReference type="AlphaFoldDB" id="A0AAU9R7L9"/>
<sequence>MKKMKVVAFVMLISLFLLSQVLAEFSSSTNAETSSVSQIHQTNDENQVAAFKRTHHHRPRFNCGYACARRCRETSRKKVCYRACGSCCAKCQCVPPGTSGNTASCPCYATLRTHGNKLKCP</sequence>
<evidence type="ECO:0000256" key="2">
    <source>
        <dbReference type="ARBA" id="ARBA00022941"/>
    </source>
</evidence>
<dbReference type="EMBL" id="OU466857">
    <property type="protein sequence ID" value="CAH2033642.1"/>
    <property type="molecule type" value="Genomic_DNA"/>
</dbReference>
<evidence type="ECO:0000313" key="4">
    <source>
        <dbReference type="EMBL" id="CAH2033642.1"/>
    </source>
</evidence>
<dbReference type="Pfam" id="PF02704">
    <property type="entry name" value="GASA"/>
    <property type="match status" value="1"/>
</dbReference>
<feature type="signal peptide" evidence="3">
    <location>
        <begin position="1"/>
        <end position="23"/>
    </location>
</feature>